<feature type="binding site" evidence="2">
    <location>
        <position position="198"/>
    </location>
    <ligand>
        <name>Mn(2+)</name>
        <dbReference type="ChEBI" id="CHEBI:29035"/>
        <label>2</label>
    </ligand>
</feature>
<dbReference type="SUPFAM" id="SSF53187">
    <property type="entry name" value="Zn-dependent exopeptidases"/>
    <property type="match status" value="1"/>
</dbReference>
<dbReference type="Proteomes" id="UP000278351">
    <property type="component" value="Unassembled WGS sequence"/>
</dbReference>
<dbReference type="Gene3D" id="3.40.630.10">
    <property type="entry name" value="Zn peptidases"/>
    <property type="match status" value="1"/>
</dbReference>
<keyword evidence="6" id="KW-1185">Reference proteome</keyword>
<sequence>MQKILTILLTCVTFSVQAQDFQAQIKQQASAILPEVIKWRRHLHQHPELSNREVKTAEYIAAHLKSLGLEVQTGVAKTGVVALLKGGKPGPVVALRADMDALPVPEKVDIPFKSTVTAEYLGQTVPVMHACGHDSHVAILMGTASVLAGMKKDIPGTVKFIFQPAEEGPPGDEEGGAPLMVKEGVMDHPKVDAVFGLHISSSIEIGKIQYKPGAAMASSDWFSIAIKGKQAHGSAPWNSIDPIVTGTQIINALQTIVSRQSNIVEAPVVITVGKFHSGVRNNIIPEEALLEGTIRTLDSKMQKDVHERIRRTATQVGNAAGAEVKVNIDTKTLVTFNDSALVERMVPSLQKAAGTSQVSTMPWVTGAEDFSFYGTKAPAFFFYLGGMPKGADPRKAPGHHTPDFYIDDSMLDVGVKAFCQLVFDYGTNPQRKK</sequence>
<dbReference type="PIRSF" id="PIRSF005962">
    <property type="entry name" value="Pept_M20D_amidohydro"/>
    <property type="match status" value="1"/>
</dbReference>
<keyword evidence="1 5" id="KW-0378">Hydrolase</keyword>
<evidence type="ECO:0000259" key="4">
    <source>
        <dbReference type="Pfam" id="PF07687"/>
    </source>
</evidence>
<evidence type="ECO:0000313" key="5">
    <source>
        <dbReference type="EMBL" id="RPE12117.1"/>
    </source>
</evidence>
<feature type="domain" description="Peptidase M20 dimerisation" evidence="4">
    <location>
        <begin position="219"/>
        <end position="315"/>
    </location>
</feature>
<dbReference type="GO" id="GO:0019877">
    <property type="term" value="P:diaminopimelate biosynthetic process"/>
    <property type="evidence" value="ECO:0007669"/>
    <property type="project" value="UniProtKB-ARBA"/>
</dbReference>
<feature type="signal peptide" evidence="3">
    <location>
        <begin position="1"/>
        <end position="18"/>
    </location>
</feature>
<name>A0A3N4Q7R5_9BACT</name>
<protein>
    <submittedName>
        <fullName evidence="5">Amidohydrolase</fullName>
    </submittedName>
</protein>
<evidence type="ECO:0000256" key="1">
    <source>
        <dbReference type="ARBA" id="ARBA00022801"/>
    </source>
</evidence>
<dbReference type="PANTHER" id="PTHR11014:SF63">
    <property type="entry name" value="METALLOPEPTIDASE, PUTATIVE (AFU_ORTHOLOGUE AFUA_6G09600)-RELATED"/>
    <property type="match status" value="1"/>
</dbReference>
<evidence type="ECO:0000256" key="2">
    <source>
        <dbReference type="PIRSR" id="PIRSR005962-1"/>
    </source>
</evidence>
<accession>A0A3N4Q7R5</accession>
<dbReference type="AlphaFoldDB" id="A0A3N4Q7R5"/>
<keyword evidence="3" id="KW-0732">Signal</keyword>
<dbReference type="Pfam" id="PF07687">
    <property type="entry name" value="M20_dimer"/>
    <property type="match status" value="1"/>
</dbReference>
<dbReference type="FunFam" id="3.30.70.360:FF:000001">
    <property type="entry name" value="N-acetyldiaminopimelate deacetylase"/>
    <property type="match status" value="1"/>
</dbReference>
<feature type="binding site" evidence="2">
    <location>
        <position position="400"/>
    </location>
    <ligand>
        <name>Mn(2+)</name>
        <dbReference type="ChEBI" id="CHEBI:29035"/>
        <label>2</label>
    </ligand>
</feature>
<organism evidence="5 6">
    <name type="scientific">Chitinophaga lutea</name>
    <dbReference type="NCBI Taxonomy" id="2488634"/>
    <lineage>
        <taxon>Bacteria</taxon>
        <taxon>Pseudomonadati</taxon>
        <taxon>Bacteroidota</taxon>
        <taxon>Chitinophagia</taxon>
        <taxon>Chitinophagales</taxon>
        <taxon>Chitinophagaceae</taxon>
        <taxon>Chitinophaga</taxon>
    </lineage>
</organism>
<dbReference type="GO" id="GO:0050118">
    <property type="term" value="F:N-acetyldiaminopimelate deacetylase activity"/>
    <property type="evidence" value="ECO:0007669"/>
    <property type="project" value="UniProtKB-ARBA"/>
</dbReference>
<dbReference type="OrthoDB" id="9776731at2"/>
<dbReference type="InterPro" id="IPR017439">
    <property type="entry name" value="Amidohydrolase"/>
</dbReference>
<proteinExistence type="predicted"/>
<dbReference type="InterPro" id="IPR036264">
    <property type="entry name" value="Bact_exopeptidase_dim_dom"/>
</dbReference>
<comment type="cofactor">
    <cofactor evidence="2">
        <name>Mn(2+)</name>
        <dbReference type="ChEBI" id="CHEBI:29035"/>
    </cofactor>
    <text evidence="2">The Mn(2+) ion enhances activity.</text>
</comment>
<gene>
    <name evidence="5" type="ORF">EGT74_00730</name>
</gene>
<feature type="binding site" evidence="2">
    <location>
        <position position="133"/>
    </location>
    <ligand>
        <name>Mn(2+)</name>
        <dbReference type="ChEBI" id="CHEBI:29035"/>
        <label>2</label>
    </ligand>
</feature>
<dbReference type="SUPFAM" id="SSF55031">
    <property type="entry name" value="Bacterial exopeptidase dimerisation domain"/>
    <property type="match status" value="1"/>
</dbReference>
<feature type="binding site" evidence="2">
    <location>
        <position position="167"/>
    </location>
    <ligand>
        <name>Mn(2+)</name>
        <dbReference type="ChEBI" id="CHEBI:29035"/>
        <label>2</label>
    </ligand>
</feature>
<reference evidence="5 6" key="1">
    <citation type="submission" date="2018-11" db="EMBL/GenBank/DDBJ databases">
        <title>Chitinophaga lutea sp.nov., isolate from arsenic contaminated soil.</title>
        <authorList>
            <person name="Zong Y."/>
        </authorList>
    </citation>
    <scope>NUCLEOTIDE SEQUENCE [LARGE SCALE GENOMIC DNA]</scope>
    <source>
        <strain evidence="5 6">ZY74</strain>
    </source>
</reference>
<comment type="caution">
    <text evidence="5">The sequence shown here is derived from an EMBL/GenBank/DDBJ whole genome shotgun (WGS) entry which is preliminary data.</text>
</comment>
<dbReference type="EMBL" id="RPDH01000001">
    <property type="protein sequence ID" value="RPE12117.1"/>
    <property type="molecule type" value="Genomic_DNA"/>
</dbReference>
<keyword evidence="2" id="KW-0464">Manganese</keyword>
<dbReference type="InterPro" id="IPR002933">
    <property type="entry name" value="Peptidase_M20"/>
</dbReference>
<feature type="binding site" evidence="2">
    <location>
        <position position="131"/>
    </location>
    <ligand>
        <name>Mn(2+)</name>
        <dbReference type="ChEBI" id="CHEBI:29035"/>
        <label>2</label>
    </ligand>
</feature>
<dbReference type="PANTHER" id="PTHR11014">
    <property type="entry name" value="PEPTIDASE M20 FAMILY MEMBER"/>
    <property type="match status" value="1"/>
</dbReference>
<dbReference type="RefSeq" id="WP_123844533.1">
    <property type="nucleotide sequence ID" value="NZ_RPDH01000001.1"/>
</dbReference>
<dbReference type="GO" id="GO:0046872">
    <property type="term" value="F:metal ion binding"/>
    <property type="evidence" value="ECO:0007669"/>
    <property type="project" value="UniProtKB-KW"/>
</dbReference>
<feature type="chain" id="PRO_5017966743" evidence="3">
    <location>
        <begin position="19"/>
        <end position="433"/>
    </location>
</feature>
<evidence type="ECO:0000256" key="3">
    <source>
        <dbReference type="SAM" id="SignalP"/>
    </source>
</evidence>
<dbReference type="InterPro" id="IPR011650">
    <property type="entry name" value="Peptidase_M20_dimer"/>
</dbReference>
<evidence type="ECO:0000313" key="6">
    <source>
        <dbReference type="Proteomes" id="UP000278351"/>
    </source>
</evidence>
<dbReference type="NCBIfam" id="TIGR01891">
    <property type="entry name" value="amidohydrolases"/>
    <property type="match status" value="1"/>
</dbReference>
<dbReference type="Pfam" id="PF01546">
    <property type="entry name" value="Peptidase_M20"/>
    <property type="match status" value="1"/>
</dbReference>
<keyword evidence="2" id="KW-0479">Metal-binding</keyword>
<dbReference type="Gene3D" id="3.30.70.360">
    <property type="match status" value="1"/>
</dbReference>